<dbReference type="AlphaFoldDB" id="A0A2H3DGV0"/>
<evidence type="ECO:0000313" key="2">
    <source>
        <dbReference type="Proteomes" id="UP000217790"/>
    </source>
</evidence>
<accession>A0A2H3DGV0</accession>
<dbReference type="OrthoDB" id="10635426at2759"/>
<reference evidence="2" key="1">
    <citation type="journal article" date="2017" name="Nat. Ecol. Evol.">
        <title>Genome expansion and lineage-specific genetic innovations in the forest pathogenic fungi Armillaria.</title>
        <authorList>
            <person name="Sipos G."/>
            <person name="Prasanna A.N."/>
            <person name="Walter M.C."/>
            <person name="O'Connor E."/>
            <person name="Balint B."/>
            <person name="Krizsan K."/>
            <person name="Kiss B."/>
            <person name="Hess J."/>
            <person name="Varga T."/>
            <person name="Slot J."/>
            <person name="Riley R."/>
            <person name="Boka B."/>
            <person name="Rigling D."/>
            <person name="Barry K."/>
            <person name="Lee J."/>
            <person name="Mihaltcheva S."/>
            <person name="LaButti K."/>
            <person name="Lipzen A."/>
            <person name="Waldron R."/>
            <person name="Moloney N.M."/>
            <person name="Sperisen C."/>
            <person name="Kredics L."/>
            <person name="Vagvoelgyi C."/>
            <person name="Patrignani A."/>
            <person name="Fitzpatrick D."/>
            <person name="Nagy I."/>
            <person name="Doyle S."/>
            <person name="Anderson J.B."/>
            <person name="Grigoriev I.V."/>
            <person name="Gueldener U."/>
            <person name="Muensterkoetter M."/>
            <person name="Nagy L.G."/>
        </authorList>
    </citation>
    <scope>NUCLEOTIDE SEQUENCE [LARGE SCALE GENOMIC DNA]</scope>
    <source>
        <strain evidence="2">Ar21-2</strain>
    </source>
</reference>
<keyword evidence="2" id="KW-1185">Reference proteome</keyword>
<dbReference type="InParanoid" id="A0A2H3DGV0"/>
<name>A0A2H3DGV0_ARMGA</name>
<proteinExistence type="predicted"/>
<gene>
    <name evidence="1" type="ORF">ARMGADRAFT_1029535</name>
</gene>
<sequence>MDKYRVNPGKIHKEFVNHSDACPPSGARGYVQKVNLQWAPTILSGFSSFAVRFERLSRRTPFLMGPILITVQSSVVFLPNIMAEYPDPASFYRIHKFKVFLQLGSVQEDPPTFASHASVSASSSQECTNVPLHAQAMRRVVYPEERRQETRQNTPRRVVKKRVRKLPHLITETGCNRSMLQLSNVKAHIKAQHPDVERLDYFHCGPAFRRFPNTSALTLNIALLYRGRG</sequence>
<dbReference type="Proteomes" id="UP000217790">
    <property type="component" value="Unassembled WGS sequence"/>
</dbReference>
<organism evidence="1 2">
    <name type="scientific">Armillaria gallica</name>
    <name type="common">Bulbous honey fungus</name>
    <name type="synonym">Armillaria bulbosa</name>
    <dbReference type="NCBI Taxonomy" id="47427"/>
    <lineage>
        <taxon>Eukaryota</taxon>
        <taxon>Fungi</taxon>
        <taxon>Dikarya</taxon>
        <taxon>Basidiomycota</taxon>
        <taxon>Agaricomycotina</taxon>
        <taxon>Agaricomycetes</taxon>
        <taxon>Agaricomycetidae</taxon>
        <taxon>Agaricales</taxon>
        <taxon>Marasmiineae</taxon>
        <taxon>Physalacriaceae</taxon>
        <taxon>Armillaria</taxon>
    </lineage>
</organism>
<evidence type="ECO:0000313" key="1">
    <source>
        <dbReference type="EMBL" id="PBK94435.1"/>
    </source>
</evidence>
<protein>
    <submittedName>
        <fullName evidence="1">Uncharacterized protein</fullName>
    </submittedName>
</protein>
<dbReference type="EMBL" id="KZ293654">
    <property type="protein sequence ID" value="PBK94435.1"/>
    <property type="molecule type" value="Genomic_DNA"/>
</dbReference>